<evidence type="ECO:0008006" key="3">
    <source>
        <dbReference type="Google" id="ProtNLM"/>
    </source>
</evidence>
<accession>A0AAE8N361</accession>
<evidence type="ECO:0000313" key="1">
    <source>
        <dbReference type="EMBL" id="SPO04593.1"/>
    </source>
</evidence>
<evidence type="ECO:0000313" key="2">
    <source>
        <dbReference type="Proteomes" id="UP001187682"/>
    </source>
</evidence>
<dbReference type="Proteomes" id="UP001187682">
    <property type="component" value="Unassembled WGS sequence"/>
</dbReference>
<keyword evidence="2" id="KW-1185">Reference proteome</keyword>
<organism evidence="1 2">
    <name type="scientific">Cephalotrichum gorgonifer</name>
    <dbReference type="NCBI Taxonomy" id="2041049"/>
    <lineage>
        <taxon>Eukaryota</taxon>
        <taxon>Fungi</taxon>
        <taxon>Dikarya</taxon>
        <taxon>Ascomycota</taxon>
        <taxon>Pezizomycotina</taxon>
        <taxon>Sordariomycetes</taxon>
        <taxon>Hypocreomycetidae</taxon>
        <taxon>Microascales</taxon>
        <taxon>Microascaceae</taxon>
        <taxon>Cephalotrichum</taxon>
    </lineage>
</organism>
<comment type="caution">
    <text evidence="1">The sequence shown here is derived from an EMBL/GenBank/DDBJ whole genome shotgun (WGS) entry which is preliminary data.</text>
</comment>
<dbReference type="AlphaFoldDB" id="A0AAE8N361"/>
<dbReference type="InterPro" id="IPR036452">
    <property type="entry name" value="Ribo_hydro-like"/>
</dbReference>
<protein>
    <recommendedName>
        <fullName evidence="3">Inosine/uridine-preferring nucleoside hydrolase domain-containing protein</fullName>
    </recommendedName>
</protein>
<reference evidence="1" key="1">
    <citation type="submission" date="2018-03" db="EMBL/GenBank/DDBJ databases">
        <authorList>
            <person name="Guldener U."/>
        </authorList>
    </citation>
    <scope>NUCLEOTIDE SEQUENCE</scope>
</reference>
<name>A0AAE8N361_9PEZI</name>
<dbReference type="SUPFAM" id="SSF53590">
    <property type="entry name" value="Nucleoside hydrolase"/>
    <property type="match status" value="1"/>
</dbReference>
<sequence length="451" mass="50389">MDQKIATIKARAQEIPGVISQPELMLLERLVILRRSLPTNYLPKKILIFTDICRDPDDQNAILALVMLEKLGFVQMVGVVTTSPPTRHRARFAKALLEEHGLPWIPVAAGIDYKADVGQKGQFDCIGELDFDIATCDGPDLAGNILRGARDRKDVTLLCISPMFDIAETFRRYPDSYQGIAMLVLQSGASLSSDGRLKRQVGTHGEPVPNYNADGDDEVVLQDSTDLVFRYLHRYGAIDCIFLSKEAAATAQVPGMAHYEQLRRINARIHTTYNTTKALYEQQKESLVELFADVVEDQRAPYGRVTSGAIRFRAQLGKLKISLETFERKGPFHEATLEGGLQGWMHTHKASMDTTAFSKHLWEPTIEGDCDLDGRDKSVISRYVADGHLEATFLPLLAHHNDHDLPSRILGLALLPTDKPDEYSRIGRAAINLIAYQYTDSTLPYQELTLI</sequence>
<dbReference type="EMBL" id="ONZQ02000010">
    <property type="protein sequence ID" value="SPO04593.1"/>
    <property type="molecule type" value="Genomic_DNA"/>
</dbReference>
<gene>
    <name evidence="1" type="ORF">DNG_07278</name>
</gene>
<dbReference type="GO" id="GO:0016799">
    <property type="term" value="F:hydrolase activity, hydrolyzing N-glycosyl compounds"/>
    <property type="evidence" value="ECO:0007669"/>
    <property type="project" value="InterPro"/>
</dbReference>
<dbReference type="Gene3D" id="3.90.245.10">
    <property type="entry name" value="Ribonucleoside hydrolase-like"/>
    <property type="match status" value="1"/>
</dbReference>
<proteinExistence type="predicted"/>